<proteinExistence type="predicted"/>
<protein>
    <submittedName>
        <fullName evidence="1">Uncharacterized protein</fullName>
    </submittedName>
</protein>
<gene>
    <name evidence="1" type="ORF">MA04_02771</name>
</gene>
<dbReference type="Proteomes" id="UP001064106">
    <property type="component" value="Unassembled WGS sequence"/>
</dbReference>
<evidence type="ECO:0000313" key="1">
    <source>
        <dbReference type="EMBL" id="MCU5783471.1"/>
    </source>
</evidence>
<sequence>MLVFVEGDAGGCERNGAKLISELLWEDCRAALRLQANPGTGGRIRQQAGSHRNLSYEAAVGAARQASHRLISYKVTILAWGLAKPT</sequence>
<evidence type="ECO:0000313" key="2">
    <source>
        <dbReference type="Proteomes" id="UP001064106"/>
    </source>
</evidence>
<comment type="caution">
    <text evidence="1">The sequence shown here is derived from an EMBL/GenBank/DDBJ whole genome shotgun (WGS) entry which is preliminary data.</text>
</comment>
<keyword evidence="2" id="KW-1185">Reference proteome</keyword>
<reference evidence="1" key="1">
    <citation type="submission" date="2012-09" db="EMBL/GenBank/DDBJ databases">
        <title>Genome Sequence of alkane-degrading Bacterium Alcanivorax balearicus MACL04.</title>
        <authorList>
            <person name="Lai Q."/>
            <person name="Shao Z."/>
        </authorList>
    </citation>
    <scope>NUCLEOTIDE SEQUENCE</scope>
    <source>
        <strain evidence="1">MACL04</strain>
    </source>
</reference>
<accession>A0ABT2R135</accession>
<organism evidence="1 2">
    <name type="scientific">Alloalcanivorax balearicus MACL04</name>
    <dbReference type="NCBI Taxonomy" id="1177182"/>
    <lineage>
        <taxon>Bacteria</taxon>
        <taxon>Pseudomonadati</taxon>
        <taxon>Pseudomonadota</taxon>
        <taxon>Gammaproteobacteria</taxon>
        <taxon>Oceanospirillales</taxon>
        <taxon>Alcanivoracaceae</taxon>
        <taxon>Alloalcanivorax</taxon>
    </lineage>
</organism>
<name>A0ABT2R135_9GAMM</name>
<dbReference type="EMBL" id="ARXS01000016">
    <property type="protein sequence ID" value="MCU5783471.1"/>
    <property type="molecule type" value="Genomic_DNA"/>
</dbReference>